<dbReference type="RefSeq" id="WP_109060901.1">
    <property type="nucleotide sequence ID" value="NZ_QETA01000001.1"/>
</dbReference>
<proteinExistence type="predicted"/>
<comment type="caution">
    <text evidence="1">The sequence shown here is derived from an EMBL/GenBank/DDBJ whole genome shotgun (WGS) entry which is preliminary data.</text>
</comment>
<sequence length="175" mass="19793">MIPSVYHTSFLKKIQILFEGNVISDVILLRDEDGHLVDDVIFLALGVGRVAGFRANGMNPLISRNHVDDFDDFNLYALYTRIEKISQGFSEFSVGFSGVLFNPAYNEVVAIFLASEDFSRSVLLAFSVDEVLIFKDCEKADVIRILKSRFLQFQDVDFLIFQRCTGDAGWVNADF</sequence>
<reference evidence="2" key="1">
    <citation type="submission" date="2018-05" db="EMBL/GenBank/DDBJ databases">
        <authorList>
            <person name="Li Y."/>
        </authorList>
    </citation>
    <scope>NUCLEOTIDE SEQUENCE [LARGE SCALE GENOMIC DNA]</scope>
    <source>
        <strain evidence="2">3d-2-2</strain>
    </source>
</reference>
<organism evidence="1 2">
    <name type="scientific">Corticimicrobacter populi</name>
    <dbReference type="NCBI Taxonomy" id="2175229"/>
    <lineage>
        <taxon>Bacteria</taxon>
        <taxon>Pseudomonadati</taxon>
        <taxon>Pseudomonadota</taxon>
        <taxon>Betaproteobacteria</taxon>
        <taxon>Burkholderiales</taxon>
        <taxon>Alcaligenaceae</taxon>
        <taxon>Corticimicrobacter</taxon>
    </lineage>
</organism>
<dbReference type="EMBL" id="QETA01000001">
    <property type="protein sequence ID" value="PWF25498.1"/>
    <property type="molecule type" value="Genomic_DNA"/>
</dbReference>
<accession>A0A2V1K5I3</accession>
<keyword evidence="2" id="KW-1185">Reference proteome</keyword>
<evidence type="ECO:0000313" key="1">
    <source>
        <dbReference type="EMBL" id="PWF25498.1"/>
    </source>
</evidence>
<dbReference type="Proteomes" id="UP000245212">
    <property type="component" value="Unassembled WGS sequence"/>
</dbReference>
<name>A0A2V1K5I3_9BURK</name>
<dbReference type="AlphaFoldDB" id="A0A2V1K5I3"/>
<protein>
    <submittedName>
        <fullName evidence="1">Uncharacterized protein</fullName>
    </submittedName>
</protein>
<evidence type="ECO:0000313" key="2">
    <source>
        <dbReference type="Proteomes" id="UP000245212"/>
    </source>
</evidence>
<gene>
    <name evidence="1" type="ORF">DD235_05085</name>
</gene>